<accession>A0A9Q9ZT90</accession>
<gene>
    <name evidence="1" type="primary">LOC109082663</name>
</gene>
<name>A0A9Q9ZT90_CYPCA</name>
<protein>
    <submittedName>
        <fullName evidence="1">Uncharacterized protein LOC109082663</fullName>
    </submittedName>
</protein>
<organism evidence="1">
    <name type="scientific">Cyprinus carpio</name>
    <name type="common">Common carp</name>
    <dbReference type="NCBI Taxonomy" id="7962"/>
    <lineage>
        <taxon>Eukaryota</taxon>
        <taxon>Metazoa</taxon>
        <taxon>Chordata</taxon>
        <taxon>Craniata</taxon>
        <taxon>Vertebrata</taxon>
        <taxon>Euteleostomi</taxon>
        <taxon>Actinopterygii</taxon>
        <taxon>Neopterygii</taxon>
        <taxon>Teleostei</taxon>
        <taxon>Ostariophysi</taxon>
        <taxon>Cypriniformes</taxon>
        <taxon>Cyprinidae</taxon>
        <taxon>Cyprininae</taxon>
        <taxon>Cyprinus</taxon>
    </lineage>
</organism>
<proteinExistence type="predicted"/>
<dbReference type="KEGG" id="ccar:109082663"/>
<dbReference type="OrthoDB" id="5317514at2759"/>
<dbReference type="AlphaFoldDB" id="A0A9Q9ZT90"/>
<sequence>MVLVFLANPGDDSYNTSIVLHYPEGISLSKFNAIKQIYTGGAGEGGGFLKLSTQVFECCAASSLAADAKETIELYHLSQTRSSCGDRDSSATNRTTCRINLPVYRSGTTTQFLGTFRVTKWDNEWSDWMEMMITANR</sequence>
<evidence type="ECO:0000313" key="1">
    <source>
        <dbReference type="RefSeq" id="XP_042573144.1"/>
    </source>
</evidence>
<dbReference type="Proteomes" id="UP001155660">
    <property type="component" value="Chromosome B1"/>
</dbReference>
<dbReference type="RefSeq" id="XP_042573144.1">
    <property type="nucleotide sequence ID" value="XM_042717210.1"/>
</dbReference>
<reference evidence="1" key="1">
    <citation type="submission" date="2025-08" db="UniProtKB">
        <authorList>
            <consortium name="RefSeq"/>
        </authorList>
    </citation>
    <scope>IDENTIFICATION</scope>
    <source>
        <tissue evidence="1">Muscle</tissue>
    </source>
</reference>
<dbReference type="GeneID" id="109082663"/>